<dbReference type="EMBL" id="GBXM01036281">
    <property type="protein sequence ID" value="JAH72296.1"/>
    <property type="molecule type" value="Transcribed_RNA"/>
</dbReference>
<protein>
    <submittedName>
        <fullName evidence="1">Uncharacterized protein</fullName>
    </submittedName>
</protein>
<name>A0A0E9V2U3_ANGAN</name>
<dbReference type="AlphaFoldDB" id="A0A0E9V2U3"/>
<organism evidence="1">
    <name type="scientific">Anguilla anguilla</name>
    <name type="common">European freshwater eel</name>
    <name type="synonym">Muraena anguilla</name>
    <dbReference type="NCBI Taxonomy" id="7936"/>
    <lineage>
        <taxon>Eukaryota</taxon>
        <taxon>Metazoa</taxon>
        <taxon>Chordata</taxon>
        <taxon>Craniata</taxon>
        <taxon>Vertebrata</taxon>
        <taxon>Euteleostomi</taxon>
        <taxon>Actinopterygii</taxon>
        <taxon>Neopterygii</taxon>
        <taxon>Teleostei</taxon>
        <taxon>Anguilliformes</taxon>
        <taxon>Anguillidae</taxon>
        <taxon>Anguilla</taxon>
    </lineage>
</organism>
<sequence length="28" mass="3461">MTNRSESSRLNLLVYHMKIWLCSDRPYF</sequence>
<evidence type="ECO:0000313" key="1">
    <source>
        <dbReference type="EMBL" id="JAH72296.1"/>
    </source>
</evidence>
<reference evidence="1" key="2">
    <citation type="journal article" date="2015" name="Fish Shellfish Immunol.">
        <title>Early steps in the European eel (Anguilla anguilla)-Vibrio vulnificus interaction in the gills: Role of the RtxA13 toxin.</title>
        <authorList>
            <person name="Callol A."/>
            <person name="Pajuelo D."/>
            <person name="Ebbesson L."/>
            <person name="Teles M."/>
            <person name="MacKenzie S."/>
            <person name="Amaro C."/>
        </authorList>
    </citation>
    <scope>NUCLEOTIDE SEQUENCE</scope>
</reference>
<accession>A0A0E9V2U3</accession>
<proteinExistence type="predicted"/>
<reference evidence="1" key="1">
    <citation type="submission" date="2014-11" db="EMBL/GenBank/DDBJ databases">
        <authorList>
            <person name="Amaro Gonzalez C."/>
        </authorList>
    </citation>
    <scope>NUCLEOTIDE SEQUENCE</scope>
</reference>